<evidence type="ECO:0000256" key="1">
    <source>
        <dbReference type="SAM" id="MobiDB-lite"/>
    </source>
</evidence>
<evidence type="ECO:0000313" key="2">
    <source>
        <dbReference type="EMBL" id="PRQ02171.1"/>
    </source>
</evidence>
<sequence>MFCSLGCRAEDPQVSANEYPGQMAQGYCSAVYSCTCDTYPYPTPNDCFAELLGAYDELNDAAYLSGLIYDGTCPAAELSAIESLACSGAVPEPPAGVCVPPCKAWHGNLGAGFVCEPLATSAELGIAFSACAQGLVCTSGVCVNPCQSAGTLPGIGQPCPELVCAPGAICDDTSTCIAEPVLPGPGAACVMGMCDPKTAICVAAASVCAALPTTGQACIEGQCDATSYCGADNECLARPPLACGLLGADVPGDGDGDPGDGDTDTGDGDGDTDTGDGDGDGDAALSHAVDIQPIWADNCALSSCHAPGGTAEFLDLSVDGYSALVGTPSAQAVGASLVEAGNSANSYLIAKLRGQQAEFGGMGNSMPAGNGASPLPEVTIMLIEEWIDAGALP</sequence>
<reference evidence="2 3" key="1">
    <citation type="submission" date="2018-03" db="EMBL/GenBank/DDBJ databases">
        <title>Draft Genome Sequences of the Obligatory Marine Myxobacteria Enhygromyxa salina SWB005.</title>
        <authorList>
            <person name="Poehlein A."/>
            <person name="Moghaddam J.A."/>
            <person name="Harms H."/>
            <person name="Alanjari M."/>
            <person name="Koenig G.M."/>
            <person name="Daniel R."/>
            <person name="Schaeberle T.F."/>
        </authorList>
    </citation>
    <scope>NUCLEOTIDE SEQUENCE [LARGE SCALE GENOMIC DNA]</scope>
    <source>
        <strain evidence="2 3">SWB005</strain>
    </source>
</reference>
<gene>
    <name evidence="2" type="ORF">ENSA5_26300</name>
</gene>
<keyword evidence="3" id="KW-1185">Reference proteome</keyword>
<feature type="compositionally biased region" description="Acidic residues" evidence="1">
    <location>
        <begin position="252"/>
        <end position="281"/>
    </location>
</feature>
<dbReference type="AlphaFoldDB" id="A0A2S9YAY0"/>
<accession>A0A2S9YAY0</accession>
<organism evidence="2 3">
    <name type="scientific">Enhygromyxa salina</name>
    <dbReference type="NCBI Taxonomy" id="215803"/>
    <lineage>
        <taxon>Bacteria</taxon>
        <taxon>Pseudomonadati</taxon>
        <taxon>Myxococcota</taxon>
        <taxon>Polyangia</taxon>
        <taxon>Nannocystales</taxon>
        <taxon>Nannocystaceae</taxon>
        <taxon>Enhygromyxa</taxon>
    </lineage>
</organism>
<dbReference type="EMBL" id="PVNK01000127">
    <property type="protein sequence ID" value="PRQ02171.1"/>
    <property type="molecule type" value="Genomic_DNA"/>
</dbReference>
<evidence type="ECO:0008006" key="4">
    <source>
        <dbReference type="Google" id="ProtNLM"/>
    </source>
</evidence>
<protein>
    <recommendedName>
        <fullName evidence="4">Endo-1,4-beta-xylanase A</fullName>
    </recommendedName>
</protein>
<evidence type="ECO:0000313" key="3">
    <source>
        <dbReference type="Proteomes" id="UP000237968"/>
    </source>
</evidence>
<name>A0A2S9YAY0_9BACT</name>
<feature type="region of interest" description="Disordered" evidence="1">
    <location>
        <begin position="248"/>
        <end position="284"/>
    </location>
</feature>
<proteinExistence type="predicted"/>
<dbReference type="Proteomes" id="UP000237968">
    <property type="component" value="Unassembled WGS sequence"/>
</dbReference>
<comment type="caution">
    <text evidence="2">The sequence shown here is derived from an EMBL/GenBank/DDBJ whole genome shotgun (WGS) entry which is preliminary data.</text>
</comment>